<feature type="domain" description="HTH lysR-type" evidence="5">
    <location>
        <begin position="1"/>
        <end position="58"/>
    </location>
</feature>
<comment type="similarity">
    <text evidence="1">Belongs to the LysR transcriptional regulatory family.</text>
</comment>
<protein>
    <submittedName>
        <fullName evidence="6">LysR family transcriptional regulator</fullName>
    </submittedName>
</protein>
<keyword evidence="3" id="KW-0238">DNA-binding</keyword>
<dbReference type="Pfam" id="PF03466">
    <property type="entry name" value="LysR_substrate"/>
    <property type="match status" value="1"/>
</dbReference>
<evidence type="ECO:0000256" key="2">
    <source>
        <dbReference type="ARBA" id="ARBA00023015"/>
    </source>
</evidence>
<dbReference type="Proteomes" id="UP001597520">
    <property type="component" value="Unassembled WGS sequence"/>
</dbReference>
<evidence type="ECO:0000259" key="5">
    <source>
        <dbReference type="PROSITE" id="PS50931"/>
    </source>
</evidence>
<keyword evidence="4" id="KW-0804">Transcription</keyword>
<dbReference type="InterPro" id="IPR036388">
    <property type="entry name" value="WH-like_DNA-bd_sf"/>
</dbReference>
<dbReference type="SUPFAM" id="SSF46785">
    <property type="entry name" value="Winged helix' DNA-binding domain"/>
    <property type="match status" value="1"/>
</dbReference>
<sequence length="298" mass="33921">MDIKQLQYFIEINRFNSFSKAAEHLYVTQPTISKMIKNLEKEFNVTLFDRSKKQVVLTDAGNIILEQAQVIHQAFKDLESQLEDLSELKQGRIRIGLPPMVGSSYFPMIIGKFREMYPAVTIELMEDGSNKIAADVENGHLDLGVVVEPVKEDVFSYFSFGTEPIQLVAAADHPLAGRESVPLSELKNEHFMLLNSDFALRNRIMEACRMEGFAPFVVFESSQWDLLGKMAASKLGVTLLPESICREVKGEVCIQDVDQEAMYWRLAIIWRRDSYLSHAAKEWIRFAETHLPDEGPIS</sequence>
<proteinExistence type="inferred from homology"/>
<dbReference type="Gene3D" id="1.10.10.10">
    <property type="entry name" value="Winged helix-like DNA-binding domain superfamily/Winged helix DNA-binding domain"/>
    <property type="match status" value="1"/>
</dbReference>
<dbReference type="RefSeq" id="WP_380712986.1">
    <property type="nucleotide sequence ID" value="NZ_JBHUML010000002.1"/>
</dbReference>
<evidence type="ECO:0000313" key="7">
    <source>
        <dbReference type="Proteomes" id="UP001597520"/>
    </source>
</evidence>
<dbReference type="InterPro" id="IPR000847">
    <property type="entry name" value="LysR_HTH_N"/>
</dbReference>
<dbReference type="InterPro" id="IPR050950">
    <property type="entry name" value="HTH-type_LysR_regulators"/>
</dbReference>
<evidence type="ECO:0000256" key="4">
    <source>
        <dbReference type="ARBA" id="ARBA00023163"/>
    </source>
</evidence>
<accession>A0ABW5T1A5</accession>
<dbReference type="PANTHER" id="PTHR30419">
    <property type="entry name" value="HTH-TYPE TRANSCRIPTIONAL REGULATOR YBHD"/>
    <property type="match status" value="1"/>
</dbReference>
<dbReference type="CDD" id="cd08438">
    <property type="entry name" value="PBP2_CidR"/>
    <property type="match status" value="1"/>
</dbReference>
<comment type="caution">
    <text evidence="6">The sequence shown here is derived from an EMBL/GenBank/DDBJ whole genome shotgun (WGS) entry which is preliminary data.</text>
</comment>
<name>A0ABW5T1A5_9BACI</name>
<reference evidence="7" key="1">
    <citation type="journal article" date="2019" name="Int. J. Syst. Evol. Microbiol.">
        <title>The Global Catalogue of Microorganisms (GCM) 10K type strain sequencing project: providing services to taxonomists for standard genome sequencing and annotation.</title>
        <authorList>
            <consortium name="The Broad Institute Genomics Platform"/>
            <consortium name="The Broad Institute Genome Sequencing Center for Infectious Disease"/>
            <person name="Wu L."/>
            <person name="Ma J."/>
        </authorList>
    </citation>
    <scope>NUCLEOTIDE SEQUENCE [LARGE SCALE GENOMIC DNA]</scope>
    <source>
        <strain evidence="7">KCTC 33792</strain>
    </source>
</reference>
<dbReference type="SUPFAM" id="SSF53850">
    <property type="entry name" value="Periplasmic binding protein-like II"/>
    <property type="match status" value="1"/>
</dbReference>
<dbReference type="Gene3D" id="3.40.190.290">
    <property type="match status" value="1"/>
</dbReference>
<dbReference type="PRINTS" id="PR00039">
    <property type="entry name" value="HTHLYSR"/>
</dbReference>
<keyword evidence="7" id="KW-1185">Reference proteome</keyword>
<dbReference type="EMBL" id="JBHUML010000002">
    <property type="protein sequence ID" value="MFD2705753.1"/>
    <property type="molecule type" value="Genomic_DNA"/>
</dbReference>
<dbReference type="Pfam" id="PF00126">
    <property type="entry name" value="HTH_1"/>
    <property type="match status" value="1"/>
</dbReference>
<evidence type="ECO:0000256" key="3">
    <source>
        <dbReference type="ARBA" id="ARBA00023125"/>
    </source>
</evidence>
<dbReference type="InterPro" id="IPR005119">
    <property type="entry name" value="LysR_subst-bd"/>
</dbReference>
<dbReference type="InterPro" id="IPR036390">
    <property type="entry name" value="WH_DNA-bd_sf"/>
</dbReference>
<gene>
    <name evidence="6" type="ORF">ACFSUB_09740</name>
</gene>
<organism evidence="6 7">
    <name type="scientific">Salibacterium lacus</name>
    <dbReference type="NCBI Taxonomy" id="1898109"/>
    <lineage>
        <taxon>Bacteria</taxon>
        <taxon>Bacillati</taxon>
        <taxon>Bacillota</taxon>
        <taxon>Bacilli</taxon>
        <taxon>Bacillales</taxon>
        <taxon>Bacillaceae</taxon>
    </lineage>
</organism>
<keyword evidence="2" id="KW-0805">Transcription regulation</keyword>
<evidence type="ECO:0000313" key="6">
    <source>
        <dbReference type="EMBL" id="MFD2705753.1"/>
    </source>
</evidence>
<dbReference type="PANTHER" id="PTHR30419:SF8">
    <property type="entry name" value="NITROGEN ASSIMILATION TRANSCRIPTIONAL ACTIVATOR-RELATED"/>
    <property type="match status" value="1"/>
</dbReference>
<evidence type="ECO:0000256" key="1">
    <source>
        <dbReference type="ARBA" id="ARBA00009437"/>
    </source>
</evidence>
<dbReference type="PROSITE" id="PS50931">
    <property type="entry name" value="HTH_LYSR"/>
    <property type="match status" value="1"/>
</dbReference>